<comment type="caution">
    <text evidence="2">The sequence shown here is derived from an EMBL/GenBank/DDBJ whole genome shotgun (WGS) entry which is preliminary data.</text>
</comment>
<dbReference type="EMBL" id="JAAAIN010001295">
    <property type="protein sequence ID" value="KAG0304541.1"/>
    <property type="molecule type" value="Genomic_DNA"/>
</dbReference>
<feature type="region of interest" description="Disordered" evidence="1">
    <location>
        <begin position="1"/>
        <end position="30"/>
    </location>
</feature>
<dbReference type="AlphaFoldDB" id="A0A9P6QYX7"/>
<sequence length="204" mass="22228">MNLRGNSGTSSSRCPIINTVSNSHNQDASTGDSEAILSELDDYFCALFVHALLISNDRETGAFGKLPADSDTQIAIEHMLQEAREMEESYALAKSLSTCGAVSGQLLEEMGQQDNVTRSDRELAERIERGESSAERSLHAASVRFELVRQHFQPFASGLEAACLTNSADISKYATIKREIENPCPPSSELDVAASRVISENGWK</sequence>
<gene>
    <name evidence="2" type="ORF">BGZ97_001432</name>
</gene>
<evidence type="ECO:0000313" key="2">
    <source>
        <dbReference type="EMBL" id="KAG0304541.1"/>
    </source>
</evidence>
<evidence type="ECO:0000313" key="3">
    <source>
        <dbReference type="Proteomes" id="UP000823405"/>
    </source>
</evidence>
<protein>
    <submittedName>
        <fullName evidence="2">Uncharacterized protein</fullName>
    </submittedName>
</protein>
<keyword evidence="3" id="KW-1185">Reference proteome</keyword>
<accession>A0A9P6QYX7</accession>
<evidence type="ECO:0000256" key="1">
    <source>
        <dbReference type="SAM" id="MobiDB-lite"/>
    </source>
</evidence>
<dbReference type="OrthoDB" id="442087at2759"/>
<feature type="non-terminal residue" evidence="2">
    <location>
        <position position="204"/>
    </location>
</feature>
<reference evidence="2" key="1">
    <citation type="journal article" date="2020" name="Fungal Divers.">
        <title>Resolving the Mortierellaceae phylogeny through synthesis of multi-gene phylogenetics and phylogenomics.</title>
        <authorList>
            <person name="Vandepol N."/>
            <person name="Liber J."/>
            <person name="Desiro A."/>
            <person name="Na H."/>
            <person name="Kennedy M."/>
            <person name="Barry K."/>
            <person name="Grigoriev I.V."/>
            <person name="Miller A.N."/>
            <person name="O'Donnell K."/>
            <person name="Stajich J.E."/>
            <person name="Bonito G."/>
        </authorList>
    </citation>
    <scope>NUCLEOTIDE SEQUENCE</scope>
    <source>
        <strain evidence="2">NVP60</strain>
    </source>
</reference>
<organism evidence="2 3">
    <name type="scientific">Linnemannia gamsii</name>
    <dbReference type="NCBI Taxonomy" id="64522"/>
    <lineage>
        <taxon>Eukaryota</taxon>
        <taxon>Fungi</taxon>
        <taxon>Fungi incertae sedis</taxon>
        <taxon>Mucoromycota</taxon>
        <taxon>Mortierellomycotina</taxon>
        <taxon>Mortierellomycetes</taxon>
        <taxon>Mortierellales</taxon>
        <taxon>Mortierellaceae</taxon>
        <taxon>Linnemannia</taxon>
    </lineage>
</organism>
<name>A0A9P6QYX7_9FUNG</name>
<dbReference type="Proteomes" id="UP000823405">
    <property type="component" value="Unassembled WGS sequence"/>
</dbReference>
<proteinExistence type="predicted"/>